<dbReference type="SUPFAM" id="SSF52540">
    <property type="entry name" value="P-loop containing nucleoside triphosphate hydrolases"/>
    <property type="match status" value="1"/>
</dbReference>
<keyword evidence="3 6" id="KW-0547">Nucleotide-binding</keyword>
<dbReference type="InterPro" id="IPR027417">
    <property type="entry name" value="P-loop_NTPase"/>
</dbReference>
<dbReference type="GO" id="GO:0016887">
    <property type="term" value="F:ATP hydrolysis activity"/>
    <property type="evidence" value="ECO:0007669"/>
    <property type="project" value="UniProtKB-UniRule"/>
</dbReference>
<reference evidence="9 10" key="1">
    <citation type="journal article" date="2013" name="ISME J.">
        <title>A metabolic model for members of the genus Tetrasphaera involved in enhanced biological phosphorus removal.</title>
        <authorList>
            <person name="Kristiansen R."/>
            <person name="Nguyen H.T.T."/>
            <person name="Saunders A.M."/>
            <person name="Nielsen J.L."/>
            <person name="Wimmer R."/>
            <person name="Le V.Q."/>
            <person name="McIlroy S.J."/>
            <person name="Petrovski S."/>
            <person name="Seviour R.J."/>
            <person name="Calteau A."/>
            <person name="Nielsen K.L."/>
            <person name="Nielsen P.H."/>
        </authorList>
    </citation>
    <scope>NUCLEOTIDE SEQUENCE [LARGE SCALE GENOMIC DNA]</scope>
    <source>
        <strain evidence="9 10">Ben110</strain>
    </source>
</reference>
<dbReference type="AlphaFoldDB" id="W6JW45"/>
<dbReference type="Gene3D" id="3.10.20.30">
    <property type="match status" value="1"/>
</dbReference>
<sequence length="367" mass="38909">MALTIGIVGLPNVGKSTLFNALTKNNVLAANYPFATIEPNVGVVPLPDARLARLAEIFGSERILPATVSFVDIAGIVKGASEGEGLGNKFLANIREADAICQVVRAFADDDVVHVDGKVSPKDDIEVIETELILADLQTLEKAVPRLEKEVKAKKAEKALLDTALAAQGVLEEGKTLYAAGAAAGVDPVLAQSLGLLTTKPFIYVFNLDEDQLADAELASSLRELVAPADAVFLNAKLEMDLMEMSDEEALELLQSFGAEESGLDQLARTGFHTLGLQTYLTAGPKESRAWTIHQGWTAPQAAGVIHTDFQKGFIKAEVVSFADLDALGSMSAVKSAGKARLEGKDYVMQDGDVVEFRSGLASGGKK</sequence>
<evidence type="ECO:0000256" key="6">
    <source>
        <dbReference type="HAMAP-Rule" id="MF_00944"/>
    </source>
</evidence>
<dbReference type="Pfam" id="PF06071">
    <property type="entry name" value="YchF-GTPase_C"/>
    <property type="match status" value="1"/>
</dbReference>
<organism evidence="9 10">
    <name type="scientific">Nostocoides australiense Ben110</name>
    <dbReference type="NCBI Taxonomy" id="1193182"/>
    <lineage>
        <taxon>Bacteria</taxon>
        <taxon>Bacillati</taxon>
        <taxon>Actinomycetota</taxon>
        <taxon>Actinomycetes</taxon>
        <taxon>Micrococcales</taxon>
        <taxon>Intrasporangiaceae</taxon>
        <taxon>Nostocoides</taxon>
    </lineage>
</organism>
<evidence type="ECO:0000256" key="1">
    <source>
        <dbReference type="ARBA" id="ARBA00001946"/>
    </source>
</evidence>
<keyword evidence="10" id="KW-1185">Reference proteome</keyword>
<dbReference type="InterPro" id="IPR004396">
    <property type="entry name" value="ATPase_YchF/OLA1"/>
</dbReference>
<comment type="function">
    <text evidence="6">ATPase that binds to both the 70S ribosome and the 50S ribosomal subunit in a nucleotide-independent manner.</text>
</comment>
<dbReference type="FunFam" id="3.10.20.30:FF:000001">
    <property type="entry name" value="Ribosome-binding ATPase YchF"/>
    <property type="match status" value="1"/>
</dbReference>
<dbReference type="InterPro" id="IPR004095">
    <property type="entry name" value="TGS"/>
</dbReference>
<dbReference type="Proteomes" id="UP000035763">
    <property type="component" value="Unassembled WGS sequence"/>
</dbReference>
<evidence type="ECO:0000256" key="4">
    <source>
        <dbReference type="ARBA" id="ARBA00022840"/>
    </source>
</evidence>
<dbReference type="CDD" id="cd01900">
    <property type="entry name" value="YchF"/>
    <property type="match status" value="1"/>
</dbReference>
<dbReference type="Gene3D" id="3.40.50.300">
    <property type="entry name" value="P-loop containing nucleotide triphosphate hydrolases"/>
    <property type="match status" value="1"/>
</dbReference>
<comment type="caution">
    <text evidence="9">The sequence shown here is derived from an EMBL/GenBank/DDBJ whole genome shotgun (WGS) entry which is preliminary data.</text>
</comment>
<dbReference type="SUPFAM" id="SSF81271">
    <property type="entry name" value="TGS-like"/>
    <property type="match status" value="1"/>
</dbReference>
<dbReference type="HAMAP" id="MF_00944">
    <property type="entry name" value="YchF_OLA1_ATPase"/>
    <property type="match status" value="1"/>
</dbReference>
<dbReference type="PANTHER" id="PTHR23305:SF18">
    <property type="entry name" value="OBG-TYPE G DOMAIN-CONTAINING PROTEIN"/>
    <property type="match status" value="1"/>
</dbReference>
<comment type="similarity">
    <text evidence="6">Belongs to the TRAFAC class OBG-HflX-like GTPase superfamily. OBG GTPase family. YchF/OLA1 subfamily.</text>
</comment>
<dbReference type="InterPro" id="IPR023192">
    <property type="entry name" value="TGS-like_dom_sf"/>
</dbReference>
<evidence type="ECO:0000313" key="10">
    <source>
        <dbReference type="Proteomes" id="UP000035763"/>
    </source>
</evidence>
<dbReference type="GO" id="GO:0043023">
    <property type="term" value="F:ribosomal large subunit binding"/>
    <property type="evidence" value="ECO:0007669"/>
    <property type="project" value="UniProtKB-UniRule"/>
</dbReference>
<dbReference type="Gene3D" id="1.10.150.300">
    <property type="entry name" value="TGS-like domain"/>
    <property type="match status" value="1"/>
</dbReference>
<feature type="binding site" evidence="6">
    <location>
        <begin position="12"/>
        <end position="17"/>
    </location>
    <ligand>
        <name>ATP</name>
        <dbReference type="ChEBI" id="CHEBI:30616"/>
    </ligand>
</feature>
<dbReference type="STRING" id="1193182.BN11_2550002"/>
<dbReference type="InterPro" id="IPR041706">
    <property type="entry name" value="YchF_N"/>
</dbReference>
<dbReference type="InterPro" id="IPR031167">
    <property type="entry name" value="G_OBG"/>
</dbReference>
<dbReference type="FunFam" id="1.10.150.300:FF:000001">
    <property type="entry name" value="Ribosome-binding ATPase YchF"/>
    <property type="match status" value="1"/>
</dbReference>
<dbReference type="CDD" id="cd04867">
    <property type="entry name" value="TGS_YchF_OLA1"/>
    <property type="match status" value="1"/>
</dbReference>
<protein>
    <recommendedName>
        <fullName evidence="6">Ribosome-binding ATPase YchF</fullName>
    </recommendedName>
</protein>
<keyword evidence="4 6" id="KW-0067">ATP-binding</keyword>
<name>W6JW45_9MICO</name>
<gene>
    <name evidence="9" type="primary">engD</name>
    <name evidence="6" type="synonym">ychF</name>
    <name evidence="9" type="ORF">BN11_2550002</name>
</gene>
<dbReference type="InterPro" id="IPR012675">
    <property type="entry name" value="Beta-grasp_dom_sf"/>
</dbReference>
<evidence type="ECO:0000259" key="7">
    <source>
        <dbReference type="PROSITE" id="PS51710"/>
    </source>
</evidence>
<dbReference type="RefSeq" id="WP_048698806.1">
    <property type="nucleotide sequence ID" value="NZ_HG764815.1"/>
</dbReference>
<dbReference type="NCBIfam" id="TIGR00092">
    <property type="entry name" value="redox-regulated ATPase YchF"/>
    <property type="match status" value="1"/>
</dbReference>
<proteinExistence type="inferred from homology"/>
<comment type="cofactor">
    <cofactor evidence="1">
        <name>Mg(2+)</name>
        <dbReference type="ChEBI" id="CHEBI:18420"/>
    </cofactor>
</comment>
<dbReference type="InterPro" id="IPR006073">
    <property type="entry name" value="GTP-bd"/>
</dbReference>
<evidence type="ECO:0000259" key="8">
    <source>
        <dbReference type="PROSITE" id="PS51880"/>
    </source>
</evidence>
<feature type="domain" description="OBG-type G" evidence="7">
    <location>
        <begin position="3"/>
        <end position="254"/>
    </location>
</feature>
<dbReference type="InterPro" id="IPR012676">
    <property type="entry name" value="TGS-like"/>
</dbReference>
<dbReference type="PROSITE" id="PS51880">
    <property type="entry name" value="TGS"/>
    <property type="match status" value="1"/>
</dbReference>
<dbReference type="GO" id="GO:0005737">
    <property type="term" value="C:cytoplasm"/>
    <property type="evidence" value="ECO:0007669"/>
    <property type="project" value="TreeGrafter"/>
</dbReference>
<feature type="domain" description="TGS" evidence="8">
    <location>
        <begin position="276"/>
        <end position="359"/>
    </location>
</feature>
<keyword evidence="5" id="KW-0460">Magnesium</keyword>
<dbReference type="EMBL" id="CAJA01000174">
    <property type="protein sequence ID" value="CCH73302.1"/>
    <property type="molecule type" value="Genomic_DNA"/>
</dbReference>
<dbReference type="PROSITE" id="PS51710">
    <property type="entry name" value="G_OBG"/>
    <property type="match status" value="1"/>
</dbReference>
<dbReference type="InterPro" id="IPR013029">
    <property type="entry name" value="YchF_C"/>
</dbReference>
<dbReference type="GO" id="GO:0005525">
    <property type="term" value="F:GTP binding"/>
    <property type="evidence" value="ECO:0007669"/>
    <property type="project" value="InterPro"/>
</dbReference>
<dbReference type="OrthoDB" id="9810373at2"/>
<evidence type="ECO:0000256" key="3">
    <source>
        <dbReference type="ARBA" id="ARBA00022741"/>
    </source>
</evidence>
<dbReference type="PANTHER" id="PTHR23305">
    <property type="entry name" value="OBG GTPASE FAMILY"/>
    <property type="match status" value="1"/>
</dbReference>
<dbReference type="PRINTS" id="PR00326">
    <property type="entry name" value="GTP1OBG"/>
</dbReference>
<evidence type="ECO:0000256" key="5">
    <source>
        <dbReference type="ARBA" id="ARBA00022842"/>
    </source>
</evidence>
<accession>W6JW45</accession>
<evidence type="ECO:0000256" key="2">
    <source>
        <dbReference type="ARBA" id="ARBA00022723"/>
    </source>
</evidence>
<dbReference type="GO" id="GO:0046872">
    <property type="term" value="F:metal ion binding"/>
    <property type="evidence" value="ECO:0007669"/>
    <property type="project" value="UniProtKB-KW"/>
</dbReference>
<keyword evidence="2" id="KW-0479">Metal-binding</keyword>
<dbReference type="PIRSF" id="PIRSF006641">
    <property type="entry name" value="CHP00092"/>
    <property type="match status" value="1"/>
</dbReference>
<evidence type="ECO:0000313" key="9">
    <source>
        <dbReference type="EMBL" id="CCH73302.1"/>
    </source>
</evidence>
<dbReference type="Pfam" id="PF01926">
    <property type="entry name" value="MMR_HSR1"/>
    <property type="match status" value="1"/>
</dbReference>
<dbReference type="GO" id="GO:0005524">
    <property type="term" value="F:ATP binding"/>
    <property type="evidence" value="ECO:0007669"/>
    <property type="project" value="UniProtKB-UniRule"/>
</dbReference>